<feature type="repeat" description="LDL-receptor class B" evidence="18">
    <location>
        <begin position="4169"/>
        <end position="4210"/>
    </location>
</feature>
<feature type="disulfide bond" evidence="17">
    <location>
        <begin position="3008"/>
        <end position="3026"/>
    </location>
</feature>
<keyword evidence="12" id="KW-0675">Receptor</keyword>
<dbReference type="PANTHER" id="PTHR22722">
    <property type="entry name" value="LOW-DENSITY LIPOPROTEIN RECEPTOR-RELATED PROTEIN 2-RELATED"/>
    <property type="match status" value="1"/>
</dbReference>
<dbReference type="Gene3D" id="4.10.400.10">
    <property type="entry name" value="Low-density Lipoprotein Receptor"/>
    <property type="match status" value="36"/>
</dbReference>
<dbReference type="PANTHER" id="PTHR22722:SF14">
    <property type="entry name" value="MEGALIN, ISOFORM A"/>
    <property type="match status" value="1"/>
</dbReference>
<feature type="disulfide bond" evidence="17">
    <location>
        <begin position="1271"/>
        <end position="1283"/>
    </location>
</feature>
<feature type="region of interest" description="Disordered" evidence="19">
    <location>
        <begin position="4514"/>
        <end position="4547"/>
    </location>
</feature>
<evidence type="ECO:0000259" key="22">
    <source>
        <dbReference type="PROSITE" id="PS50026"/>
    </source>
</evidence>
<evidence type="ECO:0000256" key="20">
    <source>
        <dbReference type="SAM" id="Phobius"/>
    </source>
</evidence>
<feature type="repeat" description="LDL-receptor class B" evidence="18">
    <location>
        <begin position="1932"/>
        <end position="1973"/>
    </location>
</feature>
<dbReference type="SUPFAM" id="SSF57184">
    <property type="entry name" value="Growth factor receptor domain"/>
    <property type="match status" value="1"/>
</dbReference>
<reference evidence="23 24" key="1">
    <citation type="submission" date="2024-02" db="EMBL/GenBank/DDBJ databases">
        <authorList>
            <person name="Daric V."/>
            <person name="Darras S."/>
        </authorList>
    </citation>
    <scope>NUCLEOTIDE SEQUENCE [LARGE SCALE GENOMIC DNA]</scope>
</reference>
<feature type="disulfide bond" evidence="17">
    <location>
        <begin position="2710"/>
        <end position="2722"/>
    </location>
</feature>
<feature type="disulfide bond" evidence="17">
    <location>
        <begin position="3935"/>
        <end position="3947"/>
    </location>
</feature>
<evidence type="ECO:0000256" key="1">
    <source>
        <dbReference type="ARBA" id="ARBA00004479"/>
    </source>
</evidence>
<evidence type="ECO:0000256" key="11">
    <source>
        <dbReference type="ARBA" id="ARBA00023157"/>
    </source>
</evidence>
<feature type="disulfide bond" evidence="17">
    <location>
        <begin position="1068"/>
        <end position="1080"/>
    </location>
</feature>
<dbReference type="SMART" id="SM00179">
    <property type="entry name" value="EGF_CA"/>
    <property type="match status" value="7"/>
</dbReference>
<feature type="repeat" description="LDL-receptor class B" evidence="18">
    <location>
        <begin position="519"/>
        <end position="563"/>
    </location>
</feature>
<feature type="disulfide bond" evidence="16">
    <location>
        <begin position="4417"/>
        <end position="4426"/>
    </location>
</feature>
<feature type="repeat" description="LDL-receptor class B" evidence="18">
    <location>
        <begin position="3339"/>
        <end position="3382"/>
    </location>
</feature>
<dbReference type="InterPro" id="IPR049883">
    <property type="entry name" value="NOTCH1_EGF-like"/>
</dbReference>
<dbReference type="SMART" id="SM00135">
    <property type="entry name" value="LY"/>
    <property type="match status" value="37"/>
</dbReference>
<feature type="disulfide bond" evidence="17">
    <location>
        <begin position="241"/>
        <end position="256"/>
    </location>
</feature>
<feature type="disulfide bond" evidence="17">
    <location>
        <begin position="182"/>
        <end position="194"/>
    </location>
</feature>
<dbReference type="InterPro" id="IPR026823">
    <property type="entry name" value="cEGF"/>
</dbReference>
<feature type="disulfide bond" evidence="17">
    <location>
        <begin position="150"/>
        <end position="168"/>
    </location>
</feature>
<evidence type="ECO:0000256" key="3">
    <source>
        <dbReference type="ARBA" id="ARBA00022536"/>
    </source>
</evidence>
<dbReference type="Pfam" id="PF00057">
    <property type="entry name" value="Ldl_recept_a"/>
    <property type="match status" value="31"/>
</dbReference>
<dbReference type="InterPro" id="IPR009030">
    <property type="entry name" value="Growth_fac_rcpt_cys_sf"/>
</dbReference>
<dbReference type="InterPro" id="IPR056588">
    <property type="entry name" value="EGF_LRP2"/>
</dbReference>
<feature type="disulfide bond" evidence="17">
    <location>
        <begin position="3048"/>
        <end position="3066"/>
    </location>
</feature>
<comment type="similarity">
    <text evidence="2">Belongs to the LDLR family.</text>
</comment>
<feature type="repeat" description="LDL-receptor class B" evidence="18">
    <location>
        <begin position="3288"/>
        <end position="3330"/>
    </location>
</feature>
<feature type="disulfide bond" evidence="17">
    <location>
        <begin position="1166"/>
        <end position="1181"/>
    </location>
</feature>
<feature type="disulfide bond" evidence="17">
    <location>
        <begin position="3942"/>
        <end position="3960"/>
    </location>
</feature>
<feature type="repeat" description="LDL-receptor class B" evidence="18">
    <location>
        <begin position="2209"/>
        <end position="2252"/>
    </location>
</feature>
<keyword evidence="5 20" id="KW-0812">Transmembrane</keyword>
<dbReference type="Pfam" id="PF24468">
    <property type="entry name" value="EGF_LRP2"/>
    <property type="match status" value="1"/>
</dbReference>
<evidence type="ECO:0000313" key="24">
    <source>
        <dbReference type="Proteomes" id="UP001642483"/>
    </source>
</evidence>
<feature type="disulfide bond" evidence="17">
    <location>
        <begin position="1037"/>
        <end position="1055"/>
    </location>
</feature>
<feature type="disulfide bond" evidence="17">
    <location>
        <begin position="3568"/>
        <end position="3586"/>
    </location>
</feature>
<keyword evidence="6 21" id="KW-0732">Signal</keyword>
<keyword evidence="10 20" id="KW-0472">Membrane</keyword>
<evidence type="ECO:0000256" key="6">
    <source>
        <dbReference type="ARBA" id="ARBA00022729"/>
    </source>
</evidence>
<dbReference type="InterPro" id="IPR002172">
    <property type="entry name" value="LDrepeatLR_classA_rpt"/>
</dbReference>
<feature type="disulfide bond" evidence="17">
    <location>
        <begin position="3101"/>
        <end position="3116"/>
    </location>
</feature>
<feature type="disulfide bond" evidence="17">
    <location>
        <begin position="2916"/>
        <end position="2928"/>
    </location>
</feature>
<keyword evidence="11 16" id="KW-1015">Disulfide bond</keyword>
<evidence type="ECO:0000256" key="21">
    <source>
        <dbReference type="SAM" id="SignalP"/>
    </source>
</evidence>
<feature type="chain" id="PRO_5045790543" description="EGF-like domain-containing protein" evidence="21">
    <location>
        <begin position="20"/>
        <end position="4571"/>
    </location>
</feature>
<dbReference type="SUPFAM" id="SSF63825">
    <property type="entry name" value="YWTD domain"/>
    <property type="match status" value="8"/>
</dbReference>
<feature type="repeat" description="LDL-receptor class B" evidence="18">
    <location>
        <begin position="1789"/>
        <end position="1832"/>
    </location>
</feature>
<dbReference type="PRINTS" id="PR00261">
    <property type="entry name" value="LDLRECEPTOR"/>
</dbReference>
<evidence type="ECO:0000256" key="19">
    <source>
        <dbReference type="SAM" id="MobiDB-lite"/>
    </source>
</evidence>
<feature type="disulfide bond" evidence="17">
    <location>
        <begin position="3785"/>
        <end position="3800"/>
    </location>
</feature>
<feature type="repeat" description="LDL-receptor class B" evidence="18">
    <location>
        <begin position="1565"/>
        <end position="1608"/>
    </location>
</feature>
<feature type="disulfide bond" evidence="17">
    <location>
        <begin position="3812"/>
        <end position="3830"/>
    </location>
</feature>
<gene>
    <name evidence="23" type="ORF">CVLEPA_LOCUS4355</name>
</gene>
<feature type="disulfide bond" evidence="17">
    <location>
        <begin position="111"/>
        <end position="129"/>
    </location>
</feature>
<evidence type="ECO:0000313" key="23">
    <source>
        <dbReference type="EMBL" id="CAK8674679.1"/>
    </source>
</evidence>
<feature type="disulfide bond" evidence="17">
    <location>
        <begin position="229"/>
        <end position="247"/>
    </location>
</feature>
<keyword evidence="14" id="KW-0325">Glycoprotein</keyword>
<dbReference type="PROSITE" id="PS00010">
    <property type="entry name" value="ASX_HYDROXYL"/>
    <property type="match status" value="3"/>
</dbReference>
<feature type="disulfide bond" evidence="17">
    <location>
        <begin position="1030"/>
        <end position="1042"/>
    </location>
</feature>
<dbReference type="SUPFAM" id="SSF57424">
    <property type="entry name" value="LDL receptor-like module"/>
    <property type="match status" value="36"/>
</dbReference>
<feature type="disulfide bond" evidence="17">
    <location>
        <begin position="22"/>
        <end position="34"/>
    </location>
</feature>
<feature type="disulfide bond" evidence="17">
    <location>
        <begin position="1147"/>
        <end position="1159"/>
    </location>
</feature>
<feature type="disulfide bond" evidence="17">
    <location>
        <begin position="222"/>
        <end position="234"/>
    </location>
</feature>
<feature type="repeat" description="LDL-receptor class B" evidence="18">
    <location>
        <begin position="433"/>
        <end position="475"/>
    </location>
</feature>
<dbReference type="Pfam" id="PF12662">
    <property type="entry name" value="cEGF"/>
    <property type="match status" value="1"/>
</dbReference>
<evidence type="ECO:0000256" key="2">
    <source>
        <dbReference type="ARBA" id="ARBA00009939"/>
    </source>
</evidence>
<feature type="disulfide bond" evidence="17">
    <location>
        <begin position="2790"/>
        <end position="2802"/>
    </location>
</feature>
<feature type="repeat" description="LDL-receptor class B" evidence="18">
    <location>
        <begin position="2521"/>
        <end position="2564"/>
    </location>
</feature>
<dbReference type="PROSITE" id="PS01187">
    <property type="entry name" value="EGF_CA"/>
    <property type="match status" value="4"/>
</dbReference>
<feature type="repeat" description="LDL-receptor class B" evidence="18">
    <location>
        <begin position="838"/>
        <end position="881"/>
    </location>
</feature>
<feature type="domain" description="EGF-like" evidence="22">
    <location>
        <begin position="1394"/>
        <end position="1432"/>
    </location>
</feature>
<evidence type="ECO:0000256" key="18">
    <source>
        <dbReference type="PROSITE-ProRule" id="PRU00461"/>
    </source>
</evidence>
<keyword evidence="3 16" id="KW-0245">EGF-like domain</keyword>
<feature type="disulfide bond" evidence="17">
    <location>
        <begin position="3805"/>
        <end position="3817"/>
    </location>
</feature>
<feature type="disulfide bond" evidence="17">
    <location>
        <begin position="1075"/>
        <end position="1093"/>
    </location>
</feature>
<feature type="disulfide bond" evidence="17">
    <location>
        <begin position="1127"/>
        <end position="1142"/>
    </location>
</feature>
<feature type="repeat" description="LDL-receptor class B" evidence="18">
    <location>
        <begin position="2479"/>
        <end position="2520"/>
    </location>
</feature>
<feature type="disulfide bond" evidence="17">
    <location>
        <begin position="3608"/>
        <end position="3626"/>
    </location>
</feature>
<feature type="disulfide bond" evidence="17">
    <location>
        <begin position="3855"/>
        <end position="3873"/>
    </location>
</feature>
<evidence type="ECO:0000256" key="12">
    <source>
        <dbReference type="ARBA" id="ARBA00023170"/>
    </source>
</evidence>
<proteinExistence type="inferred from homology"/>
<keyword evidence="9 20" id="KW-1133">Transmembrane helix</keyword>
<keyword evidence="24" id="KW-1185">Reference proteome</keyword>
<dbReference type="InterPro" id="IPR001881">
    <property type="entry name" value="EGF-like_Ca-bd_dom"/>
</dbReference>
<feature type="disulfide bond" evidence="17">
    <location>
        <begin position="162"/>
        <end position="177"/>
    </location>
</feature>
<feature type="disulfide bond" evidence="17">
    <location>
        <begin position="2797"/>
        <end position="2815"/>
    </location>
</feature>
<evidence type="ECO:0000256" key="16">
    <source>
        <dbReference type="PROSITE-ProRule" id="PRU00076"/>
    </source>
</evidence>
<keyword evidence="7" id="KW-0677">Repeat</keyword>
<dbReference type="InterPro" id="IPR018097">
    <property type="entry name" value="EGF_Ca-bd_CS"/>
</dbReference>
<dbReference type="CDD" id="cd00054">
    <property type="entry name" value="EGF_CA"/>
    <property type="match status" value="1"/>
</dbReference>
<feature type="disulfide bond" evidence="17">
    <location>
        <begin position="72"/>
        <end position="90"/>
    </location>
</feature>
<feature type="disulfide bond" evidence="17">
    <location>
        <begin position="1154"/>
        <end position="1172"/>
    </location>
</feature>
<feature type="repeat" description="LDL-receptor class B" evidence="18">
    <location>
        <begin position="476"/>
        <end position="518"/>
    </location>
</feature>
<feature type="transmembrane region" description="Helical" evidence="20">
    <location>
        <begin position="4442"/>
        <end position="4464"/>
    </location>
</feature>
<evidence type="ECO:0000256" key="9">
    <source>
        <dbReference type="ARBA" id="ARBA00022989"/>
    </source>
</evidence>
<feature type="disulfide bond" evidence="17">
    <location>
        <begin position="2751"/>
        <end position="2763"/>
    </location>
</feature>
<feature type="disulfide bond" evidence="17">
    <location>
        <begin position="3734"/>
        <end position="3752"/>
    </location>
</feature>
<feature type="repeat" description="LDL-receptor class B" evidence="18">
    <location>
        <begin position="3245"/>
        <end position="3287"/>
    </location>
</feature>
<feature type="repeat" description="LDL-receptor class B" evidence="18">
    <location>
        <begin position="4211"/>
        <end position="4254"/>
    </location>
</feature>
<dbReference type="Pfam" id="PF00058">
    <property type="entry name" value="Ldl_recept_b"/>
    <property type="match status" value="8"/>
</dbReference>
<feature type="disulfide bond" evidence="17">
    <location>
        <begin position="1207"/>
        <end position="1222"/>
    </location>
</feature>
<feature type="disulfide bond" evidence="17">
    <location>
        <begin position="3601"/>
        <end position="3613"/>
    </location>
</feature>
<name>A0ABP0F4P1_CLALP</name>
<feature type="disulfide bond" evidence="17">
    <location>
        <begin position="3082"/>
        <end position="3094"/>
    </location>
</feature>
<feature type="disulfide bond" evidence="17">
    <location>
        <begin position="3746"/>
        <end position="3761"/>
    </location>
</feature>
<dbReference type="PROSITE" id="PS00022">
    <property type="entry name" value="EGF_1"/>
    <property type="match status" value="1"/>
</dbReference>
<dbReference type="SMART" id="SM00192">
    <property type="entry name" value="LDLa"/>
    <property type="match status" value="36"/>
</dbReference>
<evidence type="ECO:0000256" key="4">
    <source>
        <dbReference type="ARBA" id="ARBA00022583"/>
    </source>
</evidence>
<dbReference type="InterPro" id="IPR000033">
    <property type="entry name" value="LDLR_classB_rpt"/>
</dbReference>
<keyword evidence="13" id="KW-0168">Coated pit</keyword>
<accession>A0ABP0F4P1</accession>
<feature type="domain" description="EGF-like" evidence="22">
    <location>
        <begin position="4393"/>
        <end position="4427"/>
    </location>
</feature>
<dbReference type="Pfam" id="PF14670">
    <property type="entry name" value="FXa_inhibition"/>
    <property type="match status" value="2"/>
</dbReference>
<evidence type="ECO:0000256" key="10">
    <source>
        <dbReference type="ARBA" id="ARBA00023136"/>
    </source>
</evidence>
<dbReference type="PROSITE" id="PS50026">
    <property type="entry name" value="EGF_3"/>
    <property type="match status" value="2"/>
</dbReference>
<dbReference type="EMBL" id="CAWYQH010000013">
    <property type="protein sequence ID" value="CAK8674679.1"/>
    <property type="molecule type" value="Genomic_DNA"/>
</dbReference>
<dbReference type="InterPro" id="IPR051221">
    <property type="entry name" value="LDLR-related"/>
</dbReference>
<feature type="disulfide bond" evidence="17">
    <location>
        <begin position="3954"/>
        <end position="3969"/>
    </location>
</feature>
<feature type="disulfide bond" evidence="17">
    <location>
        <begin position="2717"/>
        <end position="2735"/>
    </location>
</feature>
<feature type="disulfide bond" evidence="17">
    <location>
        <begin position="2923"/>
        <end position="2941"/>
    </location>
</feature>
<feature type="compositionally biased region" description="Polar residues" evidence="19">
    <location>
        <begin position="4534"/>
        <end position="4547"/>
    </location>
</feature>
<feature type="signal peptide" evidence="21">
    <location>
        <begin position="1"/>
        <end position="19"/>
    </location>
</feature>
<dbReference type="InterPro" id="IPR000152">
    <property type="entry name" value="EGF-type_Asp/Asn_hydroxyl_site"/>
</dbReference>
<comment type="subcellular location">
    <subcellularLocation>
        <location evidence="15">Membrane</location>
        <location evidence="15">Coated pit</location>
    </subcellularLocation>
    <subcellularLocation>
        <location evidence="1">Membrane</location>
        <topology evidence="1">Single-pass type I membrane protein</topology>
    </subcellularLocation>
</comment>
<feature type="disulfide bond" evidence="17">
    <location>
        <begin position="3649"/>
        <end position="3667"/>
    </location>
</feature>
<feature type="disulfide bond" evidence="17">
    <location>
        <begin position="3642"/>
        <end position="3654"/>
    </location>
</feature>
<dbReference type="SMART" id="SM00181">
    <property type="entry name" value="EGF"/>
    <property type="match status" value="25"/>
</dbReference>
<feature type="disulfide bond" evidence="17">
    <location>
        <begin position="3060"/>
        <end position="3075"/>
    </location>
</feature>
<sequence>MKLFLVLSIFVSTLITVKSQGCSSEQFQCDSGECIDKTWVCDGVTDCRGESLPGSDERDCPATSCDDDEYQCPDGICIPSSFRCDGEDDCSDGDDEQTCPGSTCSSEEYPCDNGYCIPSKFRCDRVEDCPDGSDEGTDRCTYPGCIDQKCDNGACYGAGERCDGKLDCRDGTDEFNCTSIRCQSGQFQCDNGKCIPQAFVCDVWNNCGDRSDEPDTCVYDDCPGDTFTCDNHVCVNQDFVCDGIDNCGDGTDEQGCNYDLVCLNNQWKCTNSSKCIDVVQICDGIKDCDNGEDESRPGTPDVCSSTRCGILSCDYRCHATLSGGICYCNQGYQVADDMVSCEDFDECSVFGVCEQICENTVGSYKCECADGYVKELHNNHIHCKAKPADGAPKLLYSVGKNILTYHLETNAQDISVTDVSDFPLGVDYHYTQGKLFWADTTLNKIMSSDMNGGQATTVLDVSIQNPEQVAVDWIANNLYIIETLVSRIEVCNFDGSHRSSIITDGIKSPRGLALDPTKGYMFFTDYHQDSPRLDRAYMDGSQIYTLVDTEMGVPSGVAVDYVSSRVYWVDSKFDYLETVDYYGKDRRVVLTGSSSLPHPFDVTIFEDHVYVSDWTKLAILKANKFDGSEMETVTNTGGVKPMGIKAIHPVRQPQVNNPCETQNGGCEHLCVLSHTSDNNGLGYSCLCDPGYVINVDGKTCSEVKSFLLVDNYDAIRGITVWRFQRPDAILPILSDGQYFVGTTADAVDGYIYFADAARSIVQRRFMNATGEQEDIINNRLSSIRSIAIDWTTKNLYVIDIGRRVIEVVNAKDPENLRKTIVSSGLSSPTGIALSPNQGYMVWADVARPAKIVKAWMDGTHQVPLVNTTLYSPVSVAIDLTSNYVYWIDSRFFRIERISLFGYGRTQLSTTQSIVYPSALTFFEDYVYWSDNRLNAIYRLHELAGSFEAQAETVREGIPHSYSMYYYDKDLQVRYSSNQCTRPELPNGGCQKFCFPAPSQSRTCGCPDGFMPGVTGTTCVPDPHSTPPPPCTEYQFACDNGRCVSSSYVCNGMDDCKDGSDEKDCNGTCGPYAFKCDNNQCIYISWKCDGDDDCGDNSDEVGCPTPRPCSSTSFQCDNGRCISPTWVCDSTNDCGDGSDEKDCESQTCNPQQFACDDQRCISSNLRCNGYEDCRQGEDEKDCPPVSCDPSYYFACSNGVQCIGKSYKCDGASDCRDGSDEIGCPTLHPGQCENDQFQCQSNGVCIPQTWYCDSRIDCDDGSDEPPTCPVKECASYEFRCDNNLCISSIYKCNGYNNCGDGSDEKDCPTPPPTLPPPPCGFNEWECPGTTQCIEYSKVCNGLSDCPDALDEGDFCSVNRCNGYGCTDQCANLPDGPLCWCDGDGYQLLNDSKTCADIDECSLHYCSQQCENKEGTFLCKCDDGYDLDIDKRTCKVTSESRIIMVSNRNYIYELDVDKNYLRAPISSSNIMGTDFDWKTRKVYFADVQYGFLFSVFRNGTSRAPVFQSGQSIAENVAVDWVARNLYWCDYELGTIEVARLDGSHRAILHAENVTNPRGLALDPRQGAHVMFWTDWGQNPRIERSNMDGSSRVAIVTEQLYWPNGLTIDYPTYTVYFADAKLDFIHRCDYNGGSRAEVLASDLIVRHPHSLTILEDFVYWADRETRTVSRCNKWDGSKDQRVMISGLSLPTSLHAFHPVRQPDAENPCDGDPCSHLCLLGGIFPRGYTCACPIGSELTDTHTCSEVKNEFLVVSTPDRIFGISRDPSDQESDKIVPVTDIKNGIDVEHDDKEGYIYWAEQTVGDIRRVHIDGTNRTIFAVLATIGSPNSLAIDWMSRNLYFTNPAGKSIEVIKMDSNKNGAFLHRTVVSNVGGDTGVGAPMGIAVDPIHAKLYWSDQGLGGVPPKISRCDMDGSELENIITGVSDIQHIALDIPEQRIYWAEQNPGVIKSANFDGSDVNTIVDNVISPMGITVLDDYIYYSDLSLELIERAEKTNGNNQITLRTDIQNVNSLKVYNRPVGKPNSCFVSNGGCEQFCFPVKSNFFQCACATGFKLNSDNKTCSTYDSFVLVSQGNVIRGFDLSDGDNHIDAMPPIGGPYTSTSAIDVDMKSGIVLWNNYYPGGSSSGINGLLNNGIYSLKTDGSGAGTAVFNGIGQQGITGFAIDWIAQNVYFTNAFNSETYLEVAQVSGKYRVILLKTTEDLPRSLAVNPIKRYLYWSDYGQTPKIERALLDGSNRTVIASSGIVHPNGLTIDYSTHELFWADDKTSTIEKMSWDGSSRVIIRQGRNYPAPLGVAVYKDYIFWVDSKRNSLLRASKDPSNSENPVVYRDGLANLNAVAVYDQSVHPDDPGTNPCLQNNGGCEQLCFAMPDDSKVCDCSYGKLGSDGTSCKTASDYIIYSTQQTAESVHIDPDDHSQVFEPVSLPYPIALAYDLEDRRAYFLTYQGSNSKIGYFSLEDTRPLPTYIVTSGLSAAEGLDFDWLHKRLYFTDYTQDTISSVGIDGKNKTTLVTGLDRPRAIALDPCRGYMYWTDWGTQAKIERATLAGNVRTTIIGTSLYYPNGLTIDFAEDVMYWVDAQPGYERIERSYLDGTNREMVLRSYDHPFAITVLDQFVYWSDWSTRSIYRANKQDGGSVSVVRFGLSSTPMDVLAVSTRAQAECIGYNPCKRYNGGCSNICTVGPDGASECSCPTDDGNKYYLANNERECIVDIGQDRCDADRYTCPNGDCKSLSWVCDGYSDCISGTDEADRVCADHQCQSNQHRCPSGRCIPINYVCDHDNDCGDWSDELGCPFPECEEGEFTCANYRCISQYYVCNGYDNCRDGQVSDEKDCPPISCAPEYHKCESTNICIKDDYLCDGDNDCGDNSDEAPTFCENKECDDDQFKCTDPPACIPAHWYCDGYVDCDDSSDETDDCDHPAMTCPPGAWKCNNGKCIDADWICDGLDDCGDNSDEEQDCASRPCNDNDFKCESIQPGSNGCIPNFYVCDGYPDCSDASDELQDCPARNCSSGQFTCANGVCISQYYVCDHNNDCGDFSDEYDDCDYQPCQSYQFTCESGKCIYASYQCNGRDDCGDGSDEEDCATEPPTCAPDEFMCEDGQCIDKSLVCDRNPDCDDKSDEQRCGVNECQDVISNQCAQKCIDTQTSFYCACNDGYRLMADQKACEDINECDETPWVCSQMCDNTDGSYYCKCGNGYLREPDGTCRQSSGIDPYLLFSNRYYIRKIATDGSDYELVTQGHDTIVALDYHYGDKRLFWTDVTRGLMESMNFDGSDRKVLFSREVPNGEGLAVEWVTRKLYWVDANLDSMFVSELNGTNKRTILTGCIDVNNTYCFDQPRAVVVHPKRGYVFWTDYGIVPYIARAGLNGDQAMAIITERISWPNALTLDYVTERLYWGDAHTDAIEYAYINGSNRKMLNMEVSPPHPFAMTFFESYIYWTDWNTLSLYKAHALDASNMQLMVNTTHRPYDVHIVHPYRQDVSITNPCGENNGGCSHLCLMMPGGDNAECQCPDGFSSLHQGLGYKCVPNCNSDQYRCDSIEKCIPFIWKCDGVKDCPDGSDEPDSCPPRYCDPGYFQCDNFECVLPEFRCDGSDDCGDGSDEGSFCQDYPCLPSQMKCNNGNCVNQPVICDGTDDCGDGTDEDSEMCSTRTCPGSDFTCDNGRCIPANWVCDVDDDCGDGSDEPLDVCTGPDHRCDATTEFSCQTTYRCIPTYLLCNGNDDCYDNSDEADCPNSSCHPTGDFRCQNHQCIPLRWQCDGWDDCGDGSDEVSCPPRACTESEFRCANQNCIPGSWVCNQYDNCGDGSDEVGCPAKDCQEGYFECDSGHCIPSALTCDGDRDCNDASDEAECPPQFGQNYCPLSRFECDNHVCVNFNFRCDGQNDCGDGSDEYPSVCESIDCDPPYYRCEKTRICLFETKFCDGHDDCGDGSDEAVDICQTTTPSAICSPGQFKCLNGKCISDQLICNDYDDCGDITDELGCHKGDTDWVCADNPCEQTCTEIPSANSQPGFYLCSCDNGFKVNPDDTHSCLDIDECIQNWDACPQRCRNSKGSYECQCLDGYEKAGADECSAKGFSLHIVADEQDVKTYDMENDREGELIDKQLRTQALDYAYIDGSTTVLFWTDTASAYDSNGFQKIKPKIIRTLMPYVDGTSNNYGSSQVLDIDGLQQPNGIAADWVAGNLYWTDAMAGTISVSLLDGRYRHILFRKLDTPHAIALSPRDGHMYWTSLGSTPGVYRAHMDGMEMKMLDDIIVDYPTGVAIDYQNNRRLYICDEKANMIVSANAFGKDVKIVTRGGLGNPLSVEVFENSLYWTSATDGAIYRQDKFGRGVMTLVQEGFVHPNDVKVFNPYRYDNVSTTGCKPGACSHLCLLSPNSYTCACPEGTNFKPGNARECDASLEPAKQLPPVCQCRNGATCIYDQNMLPSCVCAPGFIGDNCDQGGAQPVSNSISGGAIAGIIIAVILLVLVLLAVAYVVHKGRETGGLSKPSISCSVPCPTNCFKSTERSQFSYDNPIAYSAENNQVETSTDVLEDKSEASASKDVVGTSETTHPAQRGITNKNYYAAQKDVTNLVKNDFNDDSMA</sequence>
<evidence type="ECO:0000256" key="7">
    <source>
        <dbReference type="ARBA" id="ARBA00022737"/>
    </source>
</evidence>
<feature type="disulfide bond" evidence="17">
    <location>
        <begin position="1290"/>
        <end position="1305"/>
    </location>
</feature>
<feature type="disulfide bond" evidence="17">
    <location>
        <begin position="3089"/>
        <end position="3107"/>
    </location>
</feature>
<dbReference type="Proteomes" id="UP001642483">
    <property type="component" value="Unassembled WGS sequence"/>
</dbReference>
<feature type="disulfide bond" evidence="17">
    <location>
        <begin position="3041"/>
        <end position="3053"/>
    </location>
</feature>
<feature type="disulfide bond" evidence="17">
    <location>
        <begin position="3773"/>
        <end position="3791"/>
    </location>
</feature>
<feature type="disulfide bond" evidence="17">
    <location>
        <begin position="84"/>
        <end position="99"/>
    </location>
</feature>
<feature type="disulfide bond" evidence="17">
    <location>
        <begin position="3706"/>
        <end position="3721"/>
    </location>
</feature>
<dbReference type="PROSITE" id="PS51120">
    <property type="entry name" value="LDLRB"/>
    <property type="match status" value="20"/>
</dbReference>
<evidence type="ECO:0000256" key="17">
    <source>
        <dbReference type="PROSITE-ProRule" id="PRU00124"/>
    </source>
</evidence>
<evidence type="ECO:0000256" key="8">
    <source>
        <dbReference type="ARBA" id="ARBA00022837"/>
    </source>
</evidence>
<feature type="disulfide bond" evidence="17">
    <location>
        <begin position="3824"/>
        <end position="3839"/>
    </location>
</feature>
<feature type="disulfide bond" evidence="17">
    <location>
        <begin position="3001"/>
        <end position="3013"/>
    </location>
</feature>
<dbReference type="InterPro" id="IPR011042">
    <property type="entry name" value="6-blade_b-propeller_TolB-like"/>
</dbReference>
<dbReference type="PROSITE" id="PS01209">
    <property type="entry name" value="LDLRA_1"/>
    <property type="match status" value="18"/>
</dbReference>
<dbReference type="Gene3D" id="2.10.25.10">
    <property type="entry name" value="Laminin"/>
    <property type="match status" value="7"/>
</dbReference>
<feature type="repeat" description="LDL-receptor class B" evidence="18">
    <location>
        <begin position="1520"/>
        <end position="1562"/>
    </location>
</feature>
<feature type="disulfide bond" evidence="17">
    <location>
        <begin position="189"/>
        <end position="207"/>
    </location>
</feature>
<feature type="disulfide bond" evidence="17">
    <location>
        <begin position="2758"/>
        <end position="2776"/>
    </location>
</feature>
<feature type="disulfide bond" evidence="17">
    <location>
        <begin position="1049"/>
        <end position="1064"/>
    </location>
</feature>
<feature type="disulfide bond" evidence="17">
    <location>
        <begin position="29"/>
        <end position="47"/>
    </location>
</feature>
<dbReference type="InterPro" id="IPR023415">
    <property type="entry name" value="LDLR_class-A_CS"/>
</dbReference>
<feature type="disulfide bond" evidence="17">
    <location>
        <begin position="1115"/>
        <end position="1133"/>
    </location>
</feature>
<dbReference type="PROSITE" id="PS01186">
    <property type="entry name" value="EGF_2"/>
    <property type="match status" value="4"/>
</dbReference>
<comment type="caution">
    <text evidence="16">Lacks conserved residue(s) required for the propagation of feature annotation.</text>
</comment>
<keyword evidence="4" id="KW-0254">Endocytosis</keyword>
<feature type="repeat" description="LDL-receptor class B" evidence="18">
    <location>
        <begin position="2253"/>
        <end position="2296"/>
    </location>
</feature>
<evidence type="ECO:0000256" key="13">
    <source>
        <dbReference type="ARBA" id="ARBA00023176"/>
    </source>
</evidence>
<feature type="disulfide bond" evidence="17">
    <location>
        <begin position="3848"/>
        <end position="3860"/>
    </location>
</feature>
<feature type="disulfide bond" evidence="17">
    <location>
        <begin position="3766"/>
        <end position="3778"/>
    </location>
</feature>
<dbReference type="Pfam" id="PF07645">
    <property type="entry name" value="EGF_CA"/>
    <property type="match status" value="3"/>
</dbReference>
<feature type="disulfide bond" evidence="17">
    <location>
        <begin position="3561"/>
        <end position="3573"/>
    </location>
</feature>
<feature type="disulfide bond" evidence="17">
    <location>
        <begin position="104"/>
        <end position="116"/>
    </location>
</feature>
<evidence type="ECO:0000256" key="15">
    <source>
        <dbReference type="ARBA" id="ARBA00037878"/>
    </source>
</evidence>
<dbReference type="PROSITE" id="PS50068">
    <property type="entry name" value="LDLRA_2"/>
    <property type="match status" value="36"/>
</dbReference>
<comment type="caution">
    <text evidence="23">The sequence shown here is derived from an EMBL/GenBank/DDBJ whole genome shotgun (WGS) entry which is preliminary data.</text>
</comment>
<feature type="repeat" description="LDL-receptor class B" evidence="18">
    <location>
        <begin position="3383"/>
        <end position="3424"/>
    </location>
</feature>
<keyword evidence="8" id="KW-0106">Calcium</keyword>
<feature type="disulfide bond" evidence="17">
    <location>
        <begin position="1278"/>
        <end position="1296"/>
    </location>
</feature>
<feature type="disulfide bond" evidence="17">
    <location>
        <begin position="65"/>
        <end position="77"/>
    </location>
</feature>
<evidence type="ECO:0000256" key="14">
    <source>
        <dbReference type="ARBA" id="ARBA00023180"/>
    </source>
</evidence>
<dbReference type="InterPro" id="IPR036055">
    <property type="entry name" value="LDL_receptor-like_sf"/>
</dbReference>
<dbReference type="CDD" id="cd00112">
    <property type="entry name" value="LDLa"/>
    <property type="match status" value="32"/>
</dbReference>
<feature type="disulfide bond" evidence="17">
    <location>
        <begin position="2770"/>
        <end position="2785"/>
    </location>
</feature>
<dbReference type="InterPro" id="IPR000742">
    <property type="entry name" value="EGF"/>
</dbReference>
<protein>
    <recommendedName>
        <fullName evidence="22">EGF-like domain-containing protein</fullName>
    </recommendedName>
</protein>
<feature type="repeat" description="LDL-receptor class B" evidence="18">
    <location>
        <begin position="564"/>
        <end position="608"/>
    </location>
</feature>
<organism evidence="23 24">
    <name type="scientific">Clavelina lepadiformis</name>
    <name type="common">Light-bulb sea squirt</name>
    <name type="synonym">Ascidia lepadiformis</name>
    <dbReference type="NCBI Taxonomy" id="159417"/>
    <lineage>
        <taxon>Eukaryota</taxon>
        <taxon>Metazoa</taxon>
        <taxon>Chordata</taxon>
        <taxon>Tunicata</taxon>
        <taxon>Ascidiacea</taxon>
        <taxon>Aplousobranchia</taxon>
        <taxon>Clavelinidae</taxon>
        <taxon>Clavelina</taxon>
    </lineage>
</organism>
<dbReference type="Gene3D" id="2.120.10.30">
    <property type="entry name" value="TolB, C-terminal domain"/>
    <property type="match status" value="8"/>
</dbReference>
<feature type="disulfide bond" evidence="17">
    <location>
        <begin position="1087"/>
        <end position="1102"/>
    </location>
</feature>
<feature type="disulfide bond" evidence="17">
    <location>
        <begin position="1108"/>
        <end position="1120"/>
    </location>
</feature>
<evidence type="ECO:0000256" key="5">
    <source>
        <dbReference type="ARBA" id="ARBA00022692"/>
    </source>
</evidence>
<dbReference type="SUPFAM" id="SSF57196">
    <property type="entry name" value="EGF/Laminin"/>
    <property type="match status" value="7"/>
</dbReference>
<feature type="repeat" description="LDL-receptor class B" evidence="18">
    <location>
        <begin position="2565"/>
        <end position="2608"/>
    </location>
</feature>